<sequence length="118" mass="12873">MFLASLPRPLRLALYAVATAILLAMCLIPQQELPSAPMGDKIEHSIAWFVLTMTGLLLSHHRPRAIAAFAIAVGAAVELLQATMGFGRHGDWRDLMADTLGVVAALALYALVERLRRR</sequence>
<dbReference type="EMBL" id="JAOTJD010000009">
    <property type="protein sequence ID" value="MFD3263708.1"/>
    <property type="molecule type" value="Genomic_DNA"/>
</dbReference>
<evidence type="ECO:0000259" key="2">
    <source>
        <dbReference type="Pfam" id="PF04892"/>
    </source>
</evidence>
<dbReference type="RefSeq" id="WP_377368822.1">
    <property type="nucleotide sequence ID" value="NZ_JAOTJD010000009.1"/>
</dbReference>
<protein>
    <submittedName>
        <fullName evidence="3">VanZ family protein</fullName>
    </submittedName>
</protein>
<keyword evidence="1" id="KW-1133">Transmembrane helix</keyword>
<keyword evidence="1" id="KW-0472">Membrane</keyword>
<feature type="domain" description="VanZ-like" evidence="2">
    <location>
        <begin position="46"/>
        <end position="112"/>
    </location>
</feature>
<feature type="transmembrane region" description="Helical" evidence="1">
    <location>
        <begin position="42"/>
        <end position="58"/>
    </location>
</feature>
<dbReference type="PANTHER" id="PTHR28008">
    <property type="entry name" value="DOMAIN PROTEIN, PUTATIVE (AFU_ORTHOLOGUE AFUA_3G10980)-RELATED"/>
    <property type="match status" value="1"/>
</dbReference>
<dbReference type="InterPro" id="IPR006976">
    <property type="entry name" value="VanZ-like"/>
</dbReference>
<dbReference type="PANTHER" id="PTHR28008:SF1">
    <property type="entry name" value="DOMAIN PROTEIN, PUTATIVE (AFU_ORTHOLOGUE AFUA_3G10980)-RELATED"/>
    <property type="match status" value="1"/>
</dbReference>
<feature type="transmembrane region" description="Helical" evidence="1">
    <location>
        <begin position="65"/>
        <end position="83"/>
    </location>
</feature>
<feature type="transmembrane region" description="Helical" evidence="1">
    <location>
        <begin position="12"/>
        <end position="30"/>
    </location>
</feature>
<dbReference type="Pfam" id="PF04892">
    <property type="entry name" value="VanZ"/>
    <property type="match status" value="1"/>
</dbReference>
<gene>
    <name evidence="3" type="ORF">OCL97_06950</name>
</gene>
<evidence type="ECO:0000313" key="4">
    <source>
        <dbReference type="Proteomes" id="UP001598130"/>
    </source>
</evidence>
<accession>A0ABW6CKW8</accession>
<feature type="transmembrane region" description="Helical" evidence="1">
    <location>
        <begin position="95"/>
        <end position="112"/>
    </location>
</feature>
<keyword evidence="4" id="KW-1185">Reference proteome</keyword>
<proteinExistence type="predicted"/>
<comment type="caution">
    <text evidence="3">The sequence shown here is derived from an EMBL/GenBank/DDBJ whole genome shotgun (WGS) entry which is preliminary data.</text>
</comment>
<name>A0ABW6CKW8_9CAUL</name>
<evidence type="ECO:0000256" key="1">
    <source>
        <dbReference type="SAM" id="Phobius"/>
    </source>
</evidence>
<organism evidence="3 4">
    <name type="scientific">Phenylobacterium ferrooxidans</name>
    <dbReference type="NCBI Taxonomy" id="2982689"/>
    <lineage>
        <taxon>Bacteria</taxon>
        <taxon>Pseudomonadati</taxon>
        <taxon>Pseudomonadota</taxon>
        <taxon>Alphaproteobacteria</taxon>
        <taxon>Caulobacterales</taxon>
        <taxon>Caulobacteraceae</taxon>
        <taxon>Phenylobacterium</taxon>
    </lineage>
</organism>
<reference evidence="3 4" key="1">
    <citation type="submission" date="2022-09" db="EMBL/GenBank/DDBJ databases">
        <title>New species of Phenylobacterium.</title>
        <authorList>
            <person name="Mieszkin S."/>
        </authorList>
    </citation>
    <scope>NUCLEOTIDE SEQUENCE [LARGE SCALE GENOMIC DNA]</scope>
    <source>
        <strain evidence="3 4">HK31-G</strain>
    </source>
</reference>
<evidence type="ECO:0000313" key="3">
    <source>
        <dbReference type="EMBL" id="MFD3263708.1"/>
    </source>
</evidence>
<keyword evidence="1" id="KW-0812">Transmembrane</keyword>
<dbReference type="Proteomes" id="UP001598130">
    <property type="component" value="Unassembled WGS sequence"/>
</dbReference>